<keyword evidence="1 3" id="KW-0456">Lyase</keyword>
<dbReference type="InterPro" id="IPR000408">
    <property type="entry name" value="Reg_chr_condens"/>
</dbReference>
<dbReference type="CDD" id="cd05007">
    <property type="entry name" value="SIS_Etherase"/>
    <property type="match status" value="1"/>
</dbReference>
<dbReference type="EMBL" id="BJOL01000032">
    <property type="protein sequence ID" value="GED60625.1"/>
    <property type="molecule type" value="Genomic_DNA"/>
</dbReference>
<dbReference type="NCBIfam" id="TIGR00274">
    <property type="entry name" value="N-acetylmuramic acid 6-phosphate etherase"/>
    <property type="match status" value="1"/>
</dbReference>
<feature type="active site" evidence="3">
    <location>
        <position position="124"/>
    </location>
</feature>
<dbReference type="PANTHER" id="PTHR10088:SF4">
    <property type="entry name" value="GLUCOKINASE REGULATORY PROTEIN"/>
    <property type="match status" value="1"/>
</dbReference>
<evidence type="ECO:0000256" key="1">
    <source>
        <dbReference type="ARBA" id="ARBA00023239"/>
    </source>
</evidence>
<organism evidence="5 6">
    <name type="scientific">Brevibacillus formosus</name>
    <dbReference type="NCBI Taxonomy" id="54913"/>
    <lineage>
        <taxon>Bacteria</taxon>
        <taxon>Bacillati</taxon>
        <taxon>Bacillota</taxon>
        <taxon>Bacilli</taxon>
        <taxon>Bacillales</taxon>
        <taxon>Paenibacillaceae</taxon>
        <taxon>Brevibacillus</taxon>
    </lineage>
</organism>
<dbReference type="Proteomes" id="UP000319498">
    <property type="component" value="Unassembled WGS sequence"/>
</dbReference>
<comment type="pathway">
    <text evidence="3">Amino-sugar metabolism; N-acetylmuramate degradation.</text>
</comment>
<feature type="active site" description="Proton donor" evidence="3">
    <location>
        <position position="93"/>
    </location>
</feature>
<keyword evidence="2 3" id="KW-0119">Carbohydrate metabolism</keyword>
<evidence type="ECO:0000256" key="3">
    <source>
        <dbReference type="HAMAP-Rule" id="MF_00068"/>
    </source>
</evidence>
<dbReference type="InterPro" id="IPR046348">
    <property type="entry name" value="SIS_dom_sf"/>
</dbReference>
<comment type="similarity">
    <text evidence="3">Belongs to the GCKR-like family. MurNAc-6-P etherase subfamily.</text>
</comment>
<dbReference type="InterPro" id="IPR040190">
    <property type="entry name" value="MURQ/GCKR"/>
</dbReference>
<name>A0ABQ0TBF0_9BACL</name>
<dbReference type="SUPFAM" id="SSF53697">
    <property type="entry name" value="SIS domain"/>
    <property type="match status" value="1"/>
</dbReference>
<evidence type="ECO:0000313" key="6">
    <source>
        <dbReference type="Proteomes" id="UP000319498"/>
    </source>
</evidence>
<dbReference type="Gene3D" id="1.10.8.1080">
    <property type="match status" value="1"/>
</dbReference>
<accession>A0ABQ0TBF0</accession>
<dbReference type="CDD" id="cd14273">
    <property type="entry name" value="UBA_TAP-C_like"/>
    <property type="match status" value="1"/>
</dbReference>
<keyword evidence="6" id="KW-1185">Reference proteome</keyword>
<dbReference type="Pfam" id="PF22645">
    <property type="entry name" value="GKRP_SIS_N"/>
    <property type="match status" value="1"/>
</dbReference>
<dbReference type="Gene3D" id="3.40.50.10490">
    <property type="entry name" value="Glucose-6-phosphate isomerase like protein, domain 1"/>
    <property type="match status" value="1"/>
</dbReference>
<protein>
    <recommendedName>
        <fullName evidence="3">N-acetylmuramic acid 6-phosphate etherase</fullName>
        <shortName evidence="3">MurNAc-6-P etherase</shortName>
        <ecNumber evidence="3">4.2.1.126</ecNumber>
    </recommendedName>
    <alternativeName>
        <fullName evidence="3">N-acetylmuramic acid 6-phosphate hydrolase</fullName>
    </alternativeName>
    <alternativeName>
        <fullName evidence="3">N-acetylmuramic acid 6-phosphate lyase</fullName>
    </alternativeName>
</protein>
<comment type="subunit">
    <text evidence="3">Homodimer.</text>
</comment>
<dbReference type="NCBIfam" id="NF009222">
    <property type="entry name" value="PRK12570.1"/>
    <property type="match status" value="1"/>
</dbReference>
<reference evidence="5 6" key="1">
    <citation type="submission" date="2019-06" db="EMBL/GenBank/DDBJ databases">
        <title>Whole genome shotgun sequence of Brevibacillus formosus NBRC 15716.</title>
        <authorList>
            <person name="Hosoyama A."/>
            <person name="Uohara A."/>
            <person name="Ohji S."/>
            <person name="Ichikawa N."/>
        </authorList>
    </citation>
    <scope>NUCLEOTIDE SEQUENCE [LARGE SCALE GENOMIC DNA]</scope>
    <source>
        <strain evidence="5 6">NBRC 15716</strain>
    </source>
</reference>
<sequence>MHQPRKSMKLENLQALTTEGKNESSSDLDQLSVRGIVQMMNDEDKKVPYAVERVLDQVSDAVEIITHALEKGGRLFYFGAGTSGRLGILDASECPPTFGTPPELVQGVIAGGPPAMVRAVEGAEDSFELGQEDVHKYGVTKNDVVVGIAASGRTPYVRGVLAEAQKIEAKTIAVSCNKPSYINEGVDVAINVVVGPEVLTGSTRLKAGTAQKLVLNMLTTATMIRLGKVYGNLMVSVQATNLKLKERVKRIIMEVTGASYEEAEQLADQADGDAKTAIIMKLTGTSREEATRLLNVTNGKIREAISQLD</sequence>
<comment type="catalytic activity">
    <reaction evidence="3">
        <text>N-acetyl-D-muramate 6-phosphate + H2O = N-acetyl-D-glucosamine 6-phosphate + (R)-lactate</text>
        <dbReference type="Rhea" id="RHEA:26410"/>
        <dbReference type="ChEBI" id="CHEBI:15377"/>
        <dbReference type="ChEBI" id="CHEBI:16004"/>
        <dbReference type="ChEBI" id="CHEBI:57513"/>
        <dbReference type="ChEBI" id="CHEBI:58722"/>
        <dbReference type="EC" id="4.2.1.126"/>
    </reaction>
</comment>
<dbReference type="PROSITE" id="PS50012">
    <property type="entry name" value="RCC1_3"/>
    <property type="match status" value="1"/>
</dbReference>
<dbReference type="EC" id="4.2.1.126" evidence="3"/>
<comment type="function">
    <text evidence="3">Specifically catalyzes the cleavage of the D-lactyl ether substituent of MurNAc 6-phosphate, producing GlcNAc 6-phosphate and D-lactate.</text>
</comment>
<evidence type="ECO:0000313" key="5">
    <source>
        <dbReference type="EMBL" id="GED60625.1"/>
    </source>
</evidence>
<dbReference type="PANTHER" id="PTHR10088">
    <property type="entry name" value="GLUCOKINASE REGULATORY PROTEIN"/>
    <property type="match status" value="1"/>
</dbReference>
<gene>
    <name evidence="5" type="primary">murQ_2</name>
    <name evidence="3" type="synonym">murQ</name>
    <name evidence="5" type="ORF">BFO01nite_47570</name>
</gene>
<dbReference type="InterPro" id="IPR001347">
    <property type="entry name" value="SIS_dom"/>
</dbReference>
<dbReference type="PROSITE" id="PS51464">
    <property type="entry name" value="SIS"/>
    <property type="match status" value="1"/>
</dbReference>
<dbReference type="InterPro" id="IPR005486">
    <property type="entry name" value="Glucokinase_regulatory_CS"/>
</dbReference>
<dbReference type="PROSITE" id="PS01272">
    <property type="entry name" value="GCKR"/>
    <property type="match status" value="1"/>
</dbReference>
<comment type="caution">
    <text evidence="5">The sequence shown here is derived from an EMBL/GenBank/DDBJ whole genome shotgun (WGS) entry which is preliminary data.</text>
</comment>
<dbReference type="NCBIfam" id="NF003915">
    <property type="entry name" value="PRK05441.1"/>
    <property type="match status" value="1"/>
</dbReference>
<feature type="domain" description="SIS" evidence="4">
    <location>
        <begin position="65"/>
        <end position="228"/>
    </location>
</feature>
<evidence type="ECO:0000259" key="4">
    <source>
        <dbReference type="PROSITE" id="PS51464"/>
    </source>
</evidence>
<dbReference type="InterPro" id="IPR005488">
    <property type="entry name" value="Etherase_MurQ"/>
</dbReference>
<dbReference type="HAMAP" id="MF_00068">
    <property type="entry name" value="MurQ"/>
    <property type="match status" value="1"/>
</dbReference>
<proteinExistence type="inferred from homology"/>
<comment type="miscellaneous">
    <text evidence="3">A lyase-type mechanism (elimination/hydration) is suggested for the cleavage of the lactyl ether bond of MurNAc 6-phosphate, with the formation of an alpha,beta-unsaturated aldehyde intermediate with (E)-stereochemistry, followed by the syn addition of water to give product.</text>
</comment>
<evidence type="ECO:0000256" key="2">
    <source>
        <dbReference type="ARBA" id="ARBA00023277"/>
    </source>
</evidence>